<dbReference type="EMBL" id="KN828065">
    <property type="protein sequence ID" value="KIK75507.1"/>
    <property type="molecule type" value="Genomic_DNA"/>
</dbReference>
<feature type="compositionally biased region" description="Basic residues" evidence="1">
    <location>
        <begin position="1"/>
        <end position="14"/>
    </location>
</feature>
<dbReference type="HOGENOM" id="CLU_2121821_0_0_1"/>
<reference evidence="3" key="2">
    <citation type="submission" date="2015-01" db="EMBL/GenBank/DDBJ databases">
        <title>Evolutionary Origins and Diversification of the Mycorrhizal Mutualists.</title>
        <authorList>
            <consortium name="DOE Joint Genome Institute"/>
            <consortium name="Mycorrhizal Genomics Consortium"/>
            <person name="Kohler A."/>
            <person name="Kuo A."/>
            <person name="Nagy L.G."/>
            <person name="Floudas D."/>
            <person name="Copeland A."/>
            <person name="Barry K.W."/>
            <person name="Cichocki N."/>
            <person name="Veneault-Fourrey C."/>
            <person name="LaButti K."/>
            <person name="Lindquist E.A."/>
            <person name="Lipzen A."/>
            <person name="Lundell T."/>
            <person name="Morin E."/>
            <person name="Murat C."/>
            <person name="Riley R."/>
            <person name="Ohm R."/>
            <person name="Sun H."/>
            <person name="Tunlid A."/>
            <person name="Henrissat B."/>
            <person name="Grigoriev I.V."/>
            <person name="Hibbett D.S."/>
            <person name="Martin F."/>
        </authorList>
    </citation>
    <scope>NUCLEOTIDE SEQUENCE [LARGE SCALE GENOMIC DNA]</scope>
    <source>
        <strain evidence="3">Ve08.2h10</strain>
    </source>
</reference>
<organism evidence="2 3">
    <name type="scientific">Paxillus rubicundulus Ve08.2h10</name>
    <dbReference type="NCBI Taxonomy" id="930991"/>
    <lineage>
        <taxon>Eukaryota</taxon>
        <taxon>Fungi</taxon>
        <taxon>Dikarya</taxon>
        <taxon>Basidiomycota</taxon>
        <taxon>Agaricomycotina</taxon>
        <taxon>Agaricomycetes</taxon>
        <taxon>Agaricomycetidae</taxon>
        <taxon>Boletales</taxon>
        <taxon>Paxilineae</taxon>
        <taxon>Paxillaceae</taxon>
        <taxon>Paxillus</taxon>
    </lineage>
</organism>
<accession>A0A0D0BW03</accession>
<feature type="region of interest" description="Disordered" evidence="1">
    <location>
        <begin position="1"/>
        <end position="79"/>
    </location>
</feature>
<dbReference type="InParanoid" id="A0A0D0BW03"/>
<evidence type="ECO:0000313" key="3">
    <source>
        <dbReference type="Proteomes" id="UP000054538"/>
    </source>
</evidence>
<keyword evidence="3" id="KW-1185">Reference proteome</keyword>
<dbReference type="OrthoDB" id="2755811at2759"/>
<evidence type="ECO:0000256" key="1">
    <source>
        <dbReference type="SAM" id="MobiDB-lite"/>
    </source>
</evidence>
<sequence>MVPRHYIKCNHAPRKVAPGEAIQRVARNESSKGDDKDSQTGAPPSKRTKAAPHSTSTSQCSSSRANKKYIKDDLPPGSTVDNIWRQVFILTLAHFTGGYDNPWTIPSDQFTLVL</sequence>
<feature type="compositionally biased region" description="Basic and acidic residues" evidence="1">
    <location>
        <begin position="26"/>
        <end position="38"/>
    </location>
</feature>
<protein>
    <submittedName>
        <fullName evidence="2">Uncharacterized protein</fullName>
    </submittedName>
</protein>
<dbReference type="Proteomes" id="UP000054538">
    <property type="component" value="Unassembled WGS sequence"/>
</dbReference>
<reference evidence="2 3" key="1">
    <citation type="submission" date="2014-04" db="EMBL/GenBank/DDBJ databases">
        <authorList>
            <consortium name="DOE Joint Genome Institute"/>
            <person name="Kuo A."/>
            <person name="Kohler A."/>
            <person name="Jargeat P."/>
            <person name="Nagy L.G."/>
            <person name="Floudas D."/>
            <person name="Copeland A."/>
            <person name="Barry K.W."/>
            <person name="Cichocki N."/>
            <person name="Veneault-Fourrey C."/>
            <person name="LaButti K."/>
            <person name="Lindquist E.A."/>
            <person name="Lipzen A."/>
            <person name="Lundell T."/>
            <person name="Morin E."/>
            <person name="Murat C."/>
            <person name="Sun H."/>
            <person name="Tunlid A."/>
            <person name="Henrissat B."/>
            <person name="Grigoriev I.V."/>
            <person name="Hibbett D.S."/>
            <person name="Martin F."/>
            <person name="Nordberg H.P."/>
            <person name="Cantor M.N."/>
            <person name="Hua S.X."/>
        </authorList>
    </citation>
    <scope>NUCLEOTIDE SEQUENCE [LARGE SCALE GENOMIC DNA]</scope>
    <source>
        <strain evidence="2 3">Ve08.2h10</strain>
    </source>
</reference>
<feature type="compositionally biased region" description="Low complexity" evidence="1">
    <location>
        <begin position="54"/>
        <end position="63"/>
    </location>
</feature>
<dbReference type="AlphaFoldDB" id="A0A0D0BW03"/>
<gene>
    <name evidence="2" type="ORF">PAXRUDRAFT_18944</name>
</gene>
<proteinExistence type="predicted"/>
<name>A0A0D0BW03_9AGAM</name>
<evidence type="ECO:0000313" key="2">
    <source>
        <dbReference type="EMBL" id="KIK75507.1"/>
    </source>
</evidence>